<dbReference type="Proteomes" id="UP001369815">
    <property type="component" value="Unassembled WGS sequence"/>
</dbReference>
<dbReference type="PROSITE" id="PS00028">
    <property type="entry name" value="ZINC_FINGER_C2H2_1"/>
    <property type="match status" value="1"/>
</dbReference>
<dbReference type="InterPro" id="IPR057026">
    <property type="entry name" value="Znf-C2H2_ascomycetes"/>
</dbReference>
<dbReference type="Pfam" id="PF24537">
    <property type="entry name" value="zf-C2H2_fungi"/>
    <property type="match status" value="1"/>
</dbReference>
<feature type="compositionally biased region" description="Polar residues" evidence="2">
    <location>
        <begin position="212"/>
        <end position="231"/>
    </location>
</feature>
<feature type="compositionally biased region" description="Polar residues" evidence="2">
    <location>
        <begin position="171"/>
        <end position="184"/>
    </location>
</feature>
<evidence type="ECO:0000313" key="5">
    <source>
        <dbReference type="Proteomes" id="UP001369815"/>
    </source>
</evidence>
<protein>
    <recommendedName>
        <fullName evidence="3">C2H2-type domain-containing protein</fullName>
    </recommendedName>
</protein>
<keyword evidence="1" id="KW-0862">Zinc</keyword>
<reference evidence="4 5" key="1">
    <citation type="journal article" date="2024" name="Front Chem Biol">
        <title>Unveiling the potential of Daldinia eschscholtzii MFLUCC 19-0629 through bioactivity and bioinformatics studies for enhanced sustainable agriculture production.</title>
        <authorList>
            <person name="Brooks S."/>
            <person name="Weaver J.A."/>
            <person name="Klomchit A."/>
            <person name="Alharthi S.A."/>
            <person name="Onlamun T."/>
            <person name="Nurani R."/>
            <person name="Vong T.K."/>
            <person name="Alberti F."/>
            <person name="Greco C."/>
        </authorList>
    </citation>
    <scope>NUCLEOTIDE SEQUENCE [LARGE SCALE GENOMIC DNA]</scope>
    <source>
        <strain evidence="4">MFLUCC 19-0629</strain>
    </source>
</reference>
<dbReference type="EMBL" id="JBANMG010000009">
    <property type="protein sequence ID" value="KAK6949187.1"/>
    <property type="molecule type" value="Genomic_DNA"/>
</dbReference>
<evidence type="ECO:0000256" key="1">
    <source>
        <dbReference type="PROSITE-ProRule" id="PRU00042"/>
    </source>
</evidence>
<sequence length="898" mass="101129">MADNLIPPEGFHLEDFGHDTPWALFDMDLMGEDSTEIDMLVGNMNSHELDLLSATTNTICEGTPGCSGTDESSMERGRPGSQEALDMNNPIILNDYASLVLFANNPSAHHHDIENCDSSKQAIIQALAAKLDLQYSYDDSSRTIRLQKKSFGKSLEQYSRQPGTAIAPFTHQISPSSPRWNPRSTLGRRPSNLSDPLSPFLHTDTLMDLDTSSGYTSSLRDPRNNPLTSPQYYELSEDEQDPSRSNVHGTLDINPILNPMKLKPDILEDIGVGSCLQDASDRLDRAFVSESDTYAKVVLEILCSPMAITANTSLSLRHDTEANAIHIAWGLIDVTSAKEILLIKSMEQIFDVIKAAITFEREYGQSQAVPLAIKCLRNCIDIIRLQDGGHLSYELHDDCVPGTCCVRPFQELSSNIQAFIEELSKVIFRKENRLHEKRWWLSAFYGLWIQSYVRRAIRFLETQPEFRCTSETKQTYSGYLLIALELFDATSASFDPLMSSWSLEEEPPNMDLRLMKYYRLAQKALSEQWTDHTGSSIDYLRRLYYDGDAAATAQPKGEVLLSPPSFLGNDDSEYNGAYSARPPTFQPHRPAQHQSRFSVPLRTQSSAKRRAGSPLQDVNFIRRNGSSSSMLDNRDIRSRGFSITSPGSPMSPAYSFAYGTSQSTRWNGSGDSLAEMAKLYGTSPPDYLSPSKGHRPSLHHKSSNESFLEIPRTLNKRRPINIPVSPKDSHQGFFLCECCPKKPRRFDTMEELNAHKAEKRYQCSFCGARFKSKNEAERHESSLHVRRHAWACSNILSVGYMNIFQESANGLGISDTCGYCGEDFPRNGEGVLMYANEQDWEERLIHVKEAHKFGECNSTKHFYRADHFRQHLKHSHAATLGRWTGAIESKCMIDLPEP</sequence>
<dbReference type="GO" id="GO:0008270">
    <property type="term" value="F:zinc ion binding"/>
    <property type="evidence" value="ECO:0007669"/>
    <property type="project" value="UniProtKB-KW"/>
</dbReference>
<keyword evidence="1" id="KW-0863">Zinc-finger</keyword>
<organism evidence="4 5">
    <name type="scientific">Daldinia eschscholtzii</name>
    <dbReference type="NCBI Taxonomy" id="292717"/>
    <lineage>
        <taxon>Eukaryota</taxon>
        <taxon>Fungi</taxon>
        <taxon>Dikarya</taxon>
        <taxon>Ascomycota</taxon>
        <taxon>Pezizomycotina</taxon>
        <taxon>Sordariomycetes</taxon>
        <taxon>Xylariomycetidae</taxon>
        <taxon>Xylariales</taxon>
        <taxon>Hypoxylaceae</taxon>
        <taxon>Daldinia</taxon>
    </lineage>
</organism>
<evidence type="ECO:0000256" key="2">
    <source>
        <dbReference type="SAM" id="MobiDB-lite"/>
    </source>
</evidence>
<feature type="compositionally biased region" description="Polar residues" evidence="2">
    <location>
        <begin position="592"/>
        <end position="606"/>
    </location>
</feature>
<keyword evidence="5" id="KW-1185">Reference proteome</keyword>
<keyword evidence="1" id="KW-0479">Metal-binding</keyword>
<feature type="region of interest" description="Disordered" evidence="2">
    <location>
        <begin position="167"/>
        <end position="199"/>
    </location>
</feature>
<dbReference type="AlphaFoldDB" id="A0AAX6M9Y3"/>
<feature type="region of interest" description="Disordered" evidence="2">
    <location>
        <begin position="576"/>
        <end position="613"/>
    </location>
</feature>
<feature type="domain" description="C2H2-type" evidence="3">
    <location>
        <begin position="761"/>
        <end position="789"/>
    </location>
</feature>
<name>A0AAX6M9Y3_9PEZI</name>
<dbReference type="Gene3D" id="3.30.160.60">
    <property type="entry name" value="Classic Zinc Finger"/>
    <property type="match status" value="1"/>
</dbReference>
<dbReference type="PROSITE" id="PS50157">
    <property type="entry name" value="ZINC_FINGER_C2H2_2"/>
    <property type="match status" value="1"/>
</dbReference>
<feature type="region of interest" description="Disordered" evidence="2">
    <location>
        <begin position="62"/>
        <end position="84"/>
    </location>
</feature>
<accession>A0AAX6M9Y3</accession>
<evidence type="ECO:0000259" key="3">
    <source>
        <dbReference type="PROSITE" id="PS50157"/>
    </source>
</evidence>
<dbReference type="InterPro" id="IPR013087">
    <property type="entry name" value="Znf_C2H2_type"/>
</dbReference>
<feature type="region of interest" description="Disordered" evidence="2">
    <location>
        <begin position="212"/>
        <end position="248"/>
    </location>
</feature>
<gene>
    <name evidence="4" type="ORF">Daesc_009261</name>
</gene>
<proteinExistence type="predicted"/>
<evidence type="ECO:0000313" key="4">
    <source>
        <dbReference type="EMBL" id="KAK6949187.1"/>
    </source>
</evidence>
<dbReference type="SMART" id="SM00355">
    <property type="entry name" value="ZnF_C2H2"/>
    <property type="match status" value="1"/>
</dbReference>
<comment type="caution">
    <text evidence="4">The sequence shown here is derived from an EMBL/GenBank/DDBJ whole genome shotgun (WGS) entry which is preliminary data.</text>
</comment>